<feature type="region of interest" description="Disordered" evidence="3">
    <location>
        <begin position="1"/>
        <end position="46"/>
    </location>
</feature>
<proteinExistence type="predicted"/>
<feature type="region of interest" description="Disordered" evidence="3">
    <location>
        <begin position="135"/>
        <end position="396"/>
    </location>
</feature>
<feature type="compositionally biased region" description="Low complexity" evidence="3">
    <location>
        <begin position="28"/>
        <end position="45"/>
    </location>
</feature>
<feature type="region of interest" description="Disordered" evidence="3">
    <location>
        <begin position="1088"/>
        <end position="1122"/>
    </location>
</feature>
<evidence type="ECO:0000256" key="3">
    <source>
        <dbReference type="SAM" id="MobiDB-lite"/>
    </source>
</evidence>
<feature type="region of interest" description="Disordered" evidence="3">
    <location>
        <begin position="928"/>
        <end position="967"/>
    </location>
</feature>
<keyword evidence="1" id="KW-0433">Leucine-rich repeat</keyword>
<feature type="compositionally biased region" description="Polar residues" evidence="3">
    <location>
        <begin position="369"/>
        <end position="390"/>
    </location>
</feature>
<feature type="compositionally biased region" description="Basic and acidic residues" evidence="3">
    <location>
        <begin position="287"/>
        <end position="322"/>
    </location>
</feature>
<feature type="region of interest" description="Disordered" evidence="3">
    <location>
        <begin position="865"/>
        <end position="914"/>
    </location>
</feature>
<accession>A0A0F7SHQ3</accession>
<feature type="compositionally biased region" description="Basic and acidic residues" evidence="3">
    <location>
        <begin position="690"/>
        <end position="702"/>
    </location>
</feature>
<dbReference type="InterPro" id="IPR032675">
    <property type="entry name" value="LRR_dom_sf"/>
</dbReference>
<feature type="region of interest" description="Disordered" evidence="3">
    <location>
        <begin position="742"/>
        <end position="803"/>
    </location>
</feature>
<dbReference type="SMART" id="SM00369">
    <property type="entry name" value="LRR_TYP"/>
    <property type="match status" value="6"/>
</dbReference>
<keyword evidence="2" id="KW-0677">Repeat</keyword>
<feature type="compositionally biased region" description="Basic and acidic residues" evidence="3">
    <location>
        <begin position="648"/>
        <end position="659"/>
    </location>
</feature>
<feature type="compositionally biased region" description="Polar residues" evidence="3">
    <location>
        <begin position="1099"/>
        <end position="1121"/>
    </location>
</feature>
<sequence length="1634" mass="178421">MDTYRPSWMTDELEEEWPASEHTPSPPSSGSSSSRPAPLGSLPLPQTFQAQLMPSTSLFSPSLISPLKDPEPVSSVTSVQAPGTFIVRTDMEAQGPSTPIGPLSKLKGAITPGGHQGGGGGLGIINSFFSPIALESMFEPPSPSSGSEDDHIRNANRSTSQTPELNSFQQTSSTNQSQPQTQQQRISSFDMTYPISISSSSSPAKEEIVNSFAEQPIPSSPTHSFSPSPSPSPLSRIPPSNNQLYHVPQRPSRLAKGFTPEDMTASTIDPHDMSRVEETGYDDEVKEDLIEKGDVVDVGEVERTPSADNDLKQTHVDNRHPDSFNSFNTILSLDDRSPDNGNETTLSYSSKSDEDDIETQADRPEDQIAQPTSTINPTTIASSYPNTSRTCDAKAYGPPLSPFSPFSPVKQSDVSSEPKKLQLFQPQFDTFTREFMSAIVDNINASTSTSSSSSSFGASMSSSPQPHAGSTTSSTEDVQSISILSDEVSLRSSKRIRLSPPKAEGGRIPSGSSTYSLERLRKSKSSAATINRDWDREAKEMMIRVRELDKAQVESDKELGLIEKEQKSEEKLRRENGKVSWDHESKSDLDSETKQDGEANSNDAVQESQEKSPTGEHGFAEQASKPIPASTSPSYSPKRSLASSTKSSESRDRLNHPPLDDDTVFKSSASSSDTVRTHKSVGSSGLGESKTVDGKPSFEDLRSKKRSPMKLLKRLSAADKVEKDLIKGEKDLGSVIERSQARLAQRRGEVSQSSVLELPRVGTGIPSRPTSRHSSATLSTRATQESTLHTNPSTQSTSSTRDMNTIELSSAVRMTTVQPIVYSLEEGQKKEGVGLEENKGLSVLPEETEIDSIEGPLSNLRRSIMGVESRAPHPPLSNLAASPSRRPFSRSISINSNSFDTSDSPVDDQDGFNMEEVAASLKTFQIPSSSLLSSSSSSGSSSKASTPTSSPPHQRPPLLHHAATAPVPLLSIHATPLPVRGQRERGLSTGGLRPFITPVSVLKKPSPQGQLGSATPGSVPHGRSVSFSDGRKTGKLKDPQVQKIELSWNEKVGDVSGDEAGPEASAGTSMRTHRIQNLLDDLWDDSDSAESDVVHDTPSKISQSSSTLPYRSRSNGLNQDSEIPDLTRLSLAPTSRSFHYNGRKNKPGDATFLTECSFGATRDRLVEIITDVHSFVSHWDEMTSIDIEGKQAGSVARMKEFLPKLLEANLNRNDLTYLTGVPSSVETLRAAHNQLSSLTAVAHLMNLQYLDLSYNQLDSVHQLTCLRHLREIKLDHNNISDLTPLFAIDNLINISAAKNQLSLITFPSSTWSRLESLDLGRNRIESIFGLESLSSLRSLILDGNKLRTLEPSGQIRKLRSLKVSDNKLTQLDIGQFPQLRILYADDNRLKRINRSARSTKLERLSLRNQEGSHLSLSAVELKEVKRLFVSNNPITPSFFNQRCPNLIYLEMASCMLSALPDGFSSFVPNIRNLNLNYNFLSDLVPLRGLQSLTKLSVVKSRLDATKPVVRVVRTLPNLQMLDIRMNPCTLALYLPIMTEALSVGSETNTGLPSLSTSIERTSPESAGCSPSWAELDTAFRRSLPDDWYVRRLAHRGLIMQTCPRVSTLDGVIISDGERAKANELFETIRRKSES</sequence>
<feature type="compositionally biased region" description="Basic and acidic residues" evidence="3">
    <location>
        <begin position="1029"/>
        <end position="1040"/>
    </location>
</feature>
<feature type="compositionally biased region" description="Polar residues" evidence="3">
    <location>
        <begin position="629"/>
        <end position="647"/>
    </location>
</feature>
<dbReference type="Pfam" id="PF13855">
    <property type="entry name" value="LRR_8"/>
    <property type="match status" value="1"/>
</dbReference>
<feature type="compositionally biased region" description="Low complexity" evidence="3">
    <location>
        <begin position="167"/>
        <end position="188"/>
    </location>
</feature>
<feature type="compositionally biased region" description="Basic and acidic residues" evidence="3">
    <location>
        <begin position="269"/>
        <end position="278"/>
    </location>
</feature>
<feature type="compositionally biased region" description="Low complexity" evidence="3">
    <location>
        <begin position="882"/>
        <end position="899"/>
    </location>
</feature>
<feature type="compositionally biased region" description="Low complexity" evidence="3">
    <location>
        <begin position="928"/>
        <end position="948"/>
    </location>
</feature>
<feature type="compositionally biased region" description="Low complexity" evidence="3">
    <location>
        <begin position="216"/>
        <end position="240"/>
    </location>
</feature>
<dbReference type="EMBL" id="LN483144">
    <property type="protein sequence ID" value="CDZ96542.1"/>
    <property type="molecule type" value="Genomic_DNA"/>
</dbReference>
<dbReference type="PROSITE" id="PS51450">
    <property type="entry name" value="LRR"/>
    <property type="match status" value="4"/>
</dbReference>
<feature type="region of interest" description="Disordered" evidence="3">
    <location>
        <begin position="446"/>
        <end position="480"/>
    </location>
</feature>
<feature type="compositionally biased region" description="Polar residues" evidence="3">
    <location>
        <begin position="665"/>
        <end position="674"/>
    </location>
</feature>
<feature type="compositionally biased region" description="Polar residues" evidence="3">
    <location>
        <begin position="768"/>
        <end position="803"/>
    </location>
</feature>
<feature type="compositionally biased region" description="Low complexity" evidence="3">
    <location>
        <begin position="446"/>
        <end position="463"/>
    </location>
</feature>
<organism evidence="4">
    <name type="scientific">Phaffia rhodozyma</name>
    <name type="common">Yeast</name>
    <name type="synonym">Xanthophyllomyces dendrorhous</name>
    <dbReference type="NCBI Taxonomy" id="264483"/>
    <lineage>
        <taxon>Eukaryota</taxon>
        <taxon>Fungi</taxon>
        <taxon>Dikarya</taxon>
        <taxon>Basidiomycota</taxon>
        <taxon>Agaricomycotina</taxon>
        <taxon>Tremellomycetes</taxon>
        <taxon>Cystofilobasidiales</taxon>
        <taxon>Mrakiaceae</taxon>
        <taxon>Phaffia</taxon>
    </lineage>
</organism>
<dbReference type="SMART" id="SM00365">
    <property type="entry name" value="LRR_SD22"/>
    <property type="match status" value="3"/>
</dbReference>
<dbReference type="GO" id="GO:0031028">
    <property type="term" value="P:septation initiation signaling"/>
    <property type="evidence" value="ECO:0007669"/>
    <property type="project" value="TreeGrafter"/>
</dbReference>
<reference evidence="4" key="1">
    <citation type="submission" date="2014-08" db="EMBL/GenBank/DDBJ databases">
        <authorList>
            <person name="Sharma Rahul"/>
            <person name="Thines Marco"/>
        </authorList>
    </citation>
    <scope>NUCLEOTIDE SEQUENCE</scope>
</reference>
<evidence type="ECO:0000256" key="2">
    <source>
        <dbReference type="ARBA" id="ARBA00022737"/>
    </source>
</evidence>
<dbReference type="PANTHER" id="PTHR47566:SF1">
    <property type="entry name" value="PROTEIN NUD1"/>
    <property type="match status" value="1"/>
</dbReference>
<feature type="region of interest" description="Disordered" evidence="3">
    <location>
        <begin position="552"/>
        <end position="710"/>
    </location>
</feature>
<feature type="region of interest" description="Disordered" evidence="3">
    <location>
        <begin position="999"/>
        <end position="1044"/>
    </location>
</feature>
<dbReference type="GO" id="GO:0035591">
    <property type="term" value="F:signaling adaptor activity"/>
    <property type="evidence" value="ECO:0007669"/>
    <property type="project" value="TreeGrafter"/>
</dbReference>
<dbReference type="GO" id="GO:0061499">
    <property type="term" value="C:outer plaque of mitotic spindle pole body"/>
    <property type="evidence" value="ECO:0007669"/>
    <property type="project" value="TreeGrafter"/>
</dbReference>
<dbReference type="InterPro" id="IPR003591">
    <property type="entry name" value="Leu-rich_rpt_typical-subtyp"/>
</dbReference>
<dbReference type="GO" id="GO:1902412">
    <property type="term" value="P:regulation of mitotic cytokinesis"/>
    <property type="evidence" value="ECO:0007669"/>
    <property type="project" value="TreeGrafter"/>
</dbReference>
<feature type="compositionally biased region" description="Polar residues" evidence="3">
    <location>
        <begin position="155"/>
        <end position="166"/>
    </location>
</feature>
<evidence type="ECO:0000256" key="1">
    <source>
        <dbReference type="ARBA" id="ARBA00022614"/>
    </source>
</evidence>
<evidence type="ECO:0000313" key="4">
    <source>
        <dbReference type="EMBL" id="CDZ96542.1"/>
    </source>
</evidence>
<dbReference type="SUPFAM" id="SSF52058">
    <property type="entry name" value="L domain-like"/>
    <property type="match status" value="1"/>
</dbReference>
<dbReference type="PANTHER" id="PTHR47566">
    <property type="match status" value="1"/>
</dbReference>
<feature type="compositionally biased region" description="Polar residues" evidence="3">
    <location>
        <begin position="339"/>
        <end position="350"/>
    </location>
</feature>
<dbReference type="Gene3D" id="3.80.10.10">
    <property type="entry name" value="Ribonuclease Inhibitor"/>
    <property type="match status" value="3"/>
</dbReference>
<name>A0A0F7SHQ3_PHARH</name>
<feature type="compositionally biased region" description="Polar residues" evidence="3">
    <location>
        <begin position="598"/>
        <end position="607"/>
    </location>
</feature>
<feature type="region of interest" description="Disordered" evidence="3">
    <location>
        <begin position="492"/>
        <end position="527"/>
    </location>
</feature>
<feature type="compositionally biased region" description="Basic and acidic residues" evidence="3">
    <location>
        <begin position="552"/>
        <end position="597"/>
    </location>
</feature>
<dbReference type="InterPro" id="IPR001611">
    <property type="entry name" value="Leu-rich_rpt"/>
</dbReference>
<feature type="compositionally biased region" description="Polar residues" evidence="3">
    <location>
        <begin position="464"/>
        <end position="480"/>
    </location>
</feature>
<dbReference type="InterPro" id="IPR052574">
    <property type="entry name" value="CDIRP"/>
</dbReference>
<feature type="compositionally biased region" description="Polar residues" evidence="3">
    <location>
        <begin position="1007"/>
        <end position="1016"/>
    </location>
</feature>
<protein>
    <submittedName>
        <fullName evidence="4">Protein phosphatase 1, regulatory subunit, and related proteins</fullName>
    </submittedName>
</protein>